<keyword evidence="3" id="KW-1185">Reference proteome</keyword>
<protein>
    <submittedName>
        <fullName evidence="2">Uncharacterized protein</fullName>
    </submittedName>
</protein>
<dbReference type="OrthoDB" id="2862455at2759"/>
<evidence type="ECO:0000313" key="3">
    <source>
        <dbReference type="Proteomes" id="UP000799118"/>
    </source>
</evidence>
<accession>A0A6A4HFD2</accession>
<sequence length="117" mass="12715">MDKSAGTLENTIESDSGVQSQTTGDSVTEATAQKDNSLKQSSSSNTVSNLKLSKQTTKDSDSPTLVESEEAKQEQEDGQPQEQKGSKLTRFGKRVVDGYNKKASKTNVPVEMLYRLP</sequence>
<feature type="region of interest" description="Disordered" evidence="1">
    <location>
        <begin position="1"/>
        <end position="95"/>
    </location>
</feature>
<dbReference type="AlphaFoldDB" id="A0A6A4HFD2"/>
<organism evidence="2 3">
    <name type="scientific">Gymnopus androsaceus JB14</name>
    <dbReference type="NCBI Taxonomy" id="1447944"/>
    <lineage>
        <taxon>Eukaryota</taxon>
        <taxon>Fungi</taxon>
        <taxon>Dikarya</taxon>
        <taxon>Basidiomycota</taxon>
        <taxon>Agaricomycotina</taxon>
        <taxon>Agaricomycetes</taxon>
        <taxon>Agaricomycetidae</taxon>
        <taxon>Agaricales</taxon>
        <taxon>Marasmiineae</taxon>
        <taxon>Omphalotaceae</taxon>
        <taxon>Gymnopus</taxon>
    </lineage>
</organism>
<evidence type="ECO:0000313" key="2">
    <source>
        <dbReference type="EMBL" id="KAE9395937.1"/>
    </source>
</evidence>
<name>A0A6A4HFD2_9AGAR</name>
<feature type="compositionally biased region" description="Polar residues" evidence="1">
    <location>
        <begin position="7"/>
        <end position="55"/>
    </location>
</feature>
<gene>
    <name evidence="2" type="ORF">BT96DRAFT_134467</name>
</gene>
<dbReference type="EMBL" id="ML769522">
    <property type="protein sequence ID" value="KAE9395937.1"/>
    <property type="molecule type" value="Genomic_DNA"/>
</dbReference>
<reference evidence="2" key="1">
    <citation type="journal article" date="2019" name="Environ. Microbiol.">
        <title>Fungal ecological strategies reflected in gene transcription - a case study of two litter decomposers.</title>
        <authorList>
            <person name="Barbi F."/>
            <person name="Kohler A."/>
            <person name="Barry K."/>
            <person name="Baskaran P."/>
            <person name="Daum C."/>
            <person name="Fauchery L."/>
            <person name="Ihrmark K."/>
            <person name="Kuo A."/>
            <person name="LaButti K."/>
            <person name="Lipzen A."/>
            <person name="Morin E."/>
            <person name="Grigoriev I.V."/>
            <person name="Henrissat B."/>
            <person name="Lindahl B."/>
            <person name="Martin F."/>
        </authorList>
    </citation>
    <scope>NUCLEOTIDE SEQUENCE</scope>
    <source>
        <strain evidence="2">JB14</strain>
    </source>
</reference>
<proteinExistence type="predicted"/>
<evidence type="ECO:0000256" key="1">
    <source>
        <dbReference type="SAM" id="MobiDB-lite"/>
    </source>
</evidence>
<dbReference type="Proteomes" id="UP000799118">
    <property type="component" value="Unassembled WGS sequence"/>
</dbReference>